<reference evidence="2 3" key="1">
    <citation type="submission" date="2016-10" db="EMBL/GenBank/DDBJ databases">
        <title>Marinobacter salinus sp. nov., a moderately halophilic bacterium isolated from a tidal flat environment.</title>
        <authorList>
            <person name="Park S.-J."/>
        </authorList>
    </citation>
    <scope>NUCLEOTIDE SEQUENCE [LARGE SCALE GENOMIC DNA]</scope>
    <source>
        <strain evidence="2 3">Hb8</strain>
    </source>
</reference>
<protein>
    <recommendedName>
        <fullName evidence="1">Uracil-DNA glycosylase-like domain-containing protein</fullName>
    </recommendedName>
</protein>
<dbReference type="OrthoDB" id="4977218at2"/>
<organism evidence="2 3">
    <name type="scientific">Marinobacter salinus</name>
    <dbReference type="NCBI Taxonomy" id="1874317"/>
    <lineage>
        <taxon>Bacteria</taxon>
        <taxon>Pseudomonadati</taxon>
        <taxon>Pseudomonadota</taxon>
        <taxon>Gammaproteobacteria</taxon>
        <taxon>Pseudomonadales</taxon>
        <taxon>Marinobacteraceae</taxon>
        <taxon>Marinobacter</taxon>
    </lineage>
</organism>
<evidence type="ECO:0000259" key="1">
    <source>
        <dbReference type="Pfam" id="PF03167"/>
    </source>
</evidence>
<dbReference type="CDD" id="cd10035">
    <property type="entry name" value="UDG_like"/>
    <property type="match status" value="1"/>
</dbReference>
<dbReference type="InterPro" id="IPR005122">
    <property type="entry name" value="Uracil-DNA_glycosylase-like"/>
</dbReference>
<gene>
    <name evidence="2" type="ORF">BKP64_07560</name>
</gene>
<dbReference type="InterPro" id="IPR036895">
    <property type="entry name" value="Uracil-DNA_glycosylase-like_sf"/>
</dbReference>
<dbReference type="KEGG" id="msq:BKP64_07560"/>
<proteinExistence type="predicted"/>
<dbReference type="Gene3D" id="3.40.470.10">
    <property type="entry name" value="Uracil-DNA glycosylase-like domain"/>
    <property type="match status" value="1"/>
</dbReference>
<dbReference type="RefSeq" id="WP_070968079.1">
    <property type="nucleotide sequence ID" value="NZ_CP017715.1"/>
</dbReference>
<dbReference type="EMBL" id="CP017715">
    <property type="protein sequence ID" value="AOY88038.1"/>
    <property type="molecule type" value="Genomic_DNA"/>
</dbReference>
<keyword evidence="3" id="KW-1185">Reference proteome</keyword>
<evidence type="ECO:0000313" key="3">
    <source>
        <dbReference type="Proteomes" id="UP000177445"/>
    </source>
</evidence>
<dbReference type="AlphaFoldDB" id="A0A1D9GK69"/>
<dbReference type="Proteomes" id="UP000177445">
    <property type="component" value="Chromosome"/>
</dbReference>
<accession>A0A1D9GK69</accession>
<sequence>MNLRLYFQYMNAFPSTKKILLVGEAPGHKGCGVTGIPFTSGAAFQDGQHPLLQQLNSQISLPYVESENTATIVWEYLYAKENTPLFWNSFPFHPHPESTQATNRAPTNDEIDEGVRYLREIREWYRPDVVASVGWKGMRGLSKAFPGENFLYIRHPSFGGKRDFISGMENVI</sequence>
<name>A0A1D9GK69_9GAMM</name>
<evidence type="ECO:0000313" key="2">
    <source>
        <dbReference type="EMBL" id="AOY88038.1"/>
    </source>
</evidence>
<dbReference type="STRING" id="1874317.BKP64_07560"/>
<dbReference type="Pfam" id="PF03167">
    <property type="entry name" value="UDG"/>
    <property type="match status" value="1"/>
</dbReference>
<dbReference type="SUPFAM" id="SSF52141">
    <property type="entry name" value="Uracil-DNA glycosylase-like"/>
    <property type="match status" value="1"/>
</dbReference>
<feature type="domain" description="Uracil-DNA glycosylase-like" evidence="1">
    <location>
        <begin position="13"/>
        <end position="158"/>
    </location>
</feature>